<dbReference type="Gene3D" id="1.20.1290.10">
    <property type="entry name" value="AhpD-like"/>
    <property type="match status" value="1"/>
</dbReference>
<dbReference type="Pfam" id="PF02627">
    <property type="entry name" value="CMD"/>
    <property type="match status" value="1"/>
</dbReference>
<sequence>MTDTQPSGAEKMFGDFAPALVHFTDDVLFGEVWKRTDLTPKERSLVTVAALATNGNTEQLVFHLGLAKENGNTEAELIEAITHLAFYAGWPQAMAAMAAAKKVFRN</sequence>
<dbReference type="PANTHER" id="PTHR33570">
    <property type="entry name" value="4-CARBOXYMUCONOLACTONE DECARBOXYLASE FAMILY PROTEIN"/>
    <property type="match status" value="1"/>
</dbReference>
<dbReference type="AlphaFoldDB" id="A0A229SQ67"/>
<dbReference type="InterPro" id="IPR052512">
    <property type="entry name" value="4CMD/NDH-1_regulator"/>
</dbReference>
<comment type="caution">
    <text evidence="2">The sequence shown here is derived from an EMBL/GenBank/DDBJ whole genome shotgun (WGS) entry which is preliminary data.</text>
</comment>
<dbReference type="GO" id="GO:0051920">
    <property type="term" value="F:peroxiredoxin activity"/>
    <property type="evidence" value="ECO:0007669"/>
    <property type="project" value="InterPro"/>
</dbReference>
<dbReference type="InterPro" id="IPR029032">
    <property type="entry name" value="AhpD-like"/>
</dbReference>
<evidence type="ECO:0000313" key="2">
    <source>
        <dbReference type="EMBL" id="OXM60972.1"/>
    </source>
</evidence>
<protein>
    <submittedName>
        <fullName evidence="2">4-carboxymuconolactone decarboxylase</fullName>
    </submittedName>
</protein>
<feature type="domain" description="Carboxymuconolactone decarboxylase-like" evidence="1">
    <location>
        <begin position="18"/>
        <end position="101"/>
    </location>
</feature>
<evidence type="ECO:0000259" key="1">
    <source>
        <dbReference type="Pfam" id="PF02627"/>
    </source>
</evidence>
<proteinExistence type="predicted"/>
<name>A0A229SQ67_9PSEU</name>
<dbReference type="PANTHER" id="PTHR33570:SF9">
    <property type="entry name" value="BLL4600 PROTEIN"/>
    <property type="match status" value="1"/>
</dbReference>
<dbReference type="EMBL" id="NMUL01000051">
    <property type="protein sequence ID" value="OXM60972.1"/>
    <property type="molecule type" value="Genomic_DNA"/>
</dbReference>
<dbReference type="SUPFAM" id="SSF69118">
    <property type="entry name" value="AhpD-like"/>
    <property type="match status" value="1"/>
</dbReference>
<organism evidence="2 3">
    <name type="scientific">Amycolatopsis vastitatis</name>
    <dbReference type="NCBI Taxonomy" id="1905142"/>
    <lineage>
        <taxon>Bacteria</taxon>
        <taxon>Bacillati</taxon>
        <taxon>Actinomycetota</taxon>
        <taxon>Actinomycetes</taxon>
        <taxon>Pseudonocardiales</taxon>
        <taxon>Pseudonocardiaceae</taxon>
        <taxon>Amycolatopsis</taxon>
    </lineage>
</organism>
<accession>A0A229SQ67</accession>
<keyword evidence="3" id="KW-1185">Reference proteome</keyword>
<dbReference type="RefSeq" id="WP_093952789.1">
    <property type="nucleotide sequence ID" value="NZ_NMUL01000051.1"/>
</dbReference>
<gene>
    <name evidence="2" type="ORF">CF165_39970</name>
</gene>
<reference evidence="3" key="1">
    <citation type="submission" date="2017-07" db="EMBL/GenBank/DDBJ databases">
        <title>Comparative genome mining reveals phylogenetic distribution patterns of secondary metabolites in Amycolatopsis.</title>
        <authorList>
            <person name="Adamek M."/>
            <person name="Alanjary M."/>
            <person name="Sales-Ortells H."/>
            <person name="Goodfellow M."/>
            <person name="Bull A.T."/>
            <person name="Kalinowski J."/>
            <person name="Ziemert N."/>
        </authorList>
    </citation>
    <scope>NUCLEOTIDE SEQUENCE [LARGE SCALE GENOMIC DNA]</scope>
    <source>
        <strain evidence="3">H5</strain>
    </source>
</reference>
<evidence type="ECO:0000313" key="3">
    <source>
        <dbReference type="Proteomes" id="UP000215199"/>
    </source>
</evidence>
<dbReference type="InterPro" id="IPR003779">
    <property type="entry name" value="CMD-like"/>
</dbReference>
<dbReference type="Proteomes" id="UP000215199">
    <property type="component" value="Unassembled WGS sequence"/>
</dbReference>
<dbReference type="OrthoDB" id="9802489at2"/>